<proteinExistence type="inferred from homology"/>
<evidence type="ECO:0000256" key="9">
    <source>
        <dbReference type="PIRNR" id="PIRNR003128"/>
    </source>
</evidence>
<evidence type="ECO:0000313" key="12">
    <source>
        <dbReference type="EMBL" id="SFU90157.1"/>
    </source>
</evidence>
<dbReference type="PANTHER" id="PTHR11059:SF0">
    <property type="entry name" value="DNA REPAIR PROTEIN RECN"/>
    <property type="match status" value="1"/>
</dbReference>
<protein>
    <recommendedName>
        <fullName evidence="3 9">DNA repair protein RecN</fullName>
    </recommendedName>
    <alternativeName>
        <fullName evidence="8 9">Recombination protein N</fullName>
    </alternativeName>
</protein>
<dbReference type="Gene3D" id="3.40.50.300">
    <property type="entry name" value="P-loop containing nucleotide triphosphate hydrolases"/>
    <property type="match status" value="2"/>
</dbReference>
<dbReference type="GO" id="GO:0043590">
    <property type="term" value="C:bacterial nucleoid"/>
    <property type="evidence" value="ECO:0007669"/>
    <property type="project" value="TreeGrafter"/>
</dbReference>
<accession>A0A1I7JYC0</accession>
<gene>
    <name evidence="12" type="ORF">SAMN05421543_112111</name>
</gene>
<evidence type="ECO:0000313" key="13">
    <source>
        <dbReference type="Proteomes" id="UP000183508"/>
    </source>
</evidence>
<dbReference type="GO" id="GO:0006281">
    <property type="term" value="P:DNA repair"/>
    <property type="evidence" value="ECO:0007669"/>
    <property type="project" value="UniProtKB-KW"/>
</dbReference>
<dbReference type="AlphaFoldDB" id="A0A1I7JYC0"/>
<dbReference type="NCBIfam" id="TIGR00634">
    <property type="entry name" value="recN"/>
    <property type="match status" value="1"/>
</dbReference>
<dbReference type="PANTHER" id="PTHR11059">
    <property type="entry name" value="DNA REPAIR PROTEIN RECN"/>
    <property type="match status" value="1"/>
</dbReference>
<evidence type="ECO:0000256" key="10">
    <source>
        <dbReference type="SAM" id="Coils"/>
    </source>
</evidence>
<keyword evidence="10" id="KW-0175">Coiled coil</keyword>
<dbReference type="RefSeq" id="WP_074953200.1">
    <property type="nucleotide sequence ID" value="NZ_FPBV01000012.1"/>
</dbReference>
<dbReference type="STRING" id="392015.SAMN05421543_112111"/>
<evidence type="ECO:0000256" key="7">
    <source>
        <dbReference type="ARBA" id="ARBA00023204"/>
    </source>
</evidence>
<dbReference type="SMART" id="SM00382">
    <property type="entry name" value="AAA"/>
    <property type="match status" value="1"/>
</dbReference>
<evidence type="ECO:0000256" key="8">
    <source>
        <dbReference type="ARBA" id="ARBA00033408"/>
    </source>
</evidence>
<dbReference type="InterPro" id="IPR027417">
    <property type="entry name" value="P-loop_NTPase"/>
</dbReference>
<organism evidence="12 13">
    <name type="scientific">Alicyclobacillus macrosporangiidus</name>
    <dbReference type="NCBI Taxonomy" id="392015"/>
    <lineage>
        <taxon>Bacteria</taxon>
        <taxon>Bacillati</taxon>
        <taxon>Bacillota</taxon>
        <taxon>Bacilli</taxon>
        <taxon>Bacillales</taxon>
        <taxon>Alicyclobacillaceae</taxon>
        <taxon>Alicyclobacillus</taxon>
    </lineage>
</organism>
<comment type="similarity">
    <text evidence="2 9">Belongs to the RecN family.</text>
</comment>
<keyword evidence="5 9" id="KW-0227">DNA damage</keyword>
<dbReference type="InterPro" id="IPR004604">
    <property type="entry name" value="DNA_recomb/repair_RecN"/>
</dbReference>
<evidence type="ECO:0000256" key="5">
    <source>
        <dbReference type="ARBA" id="ARBA00022763"/>
    </source>
</evidence>
<dbReference type="InterPro" id="IPR003593">
    <property type="entry name" value="AAA+_ATPase"/>
</dbReference>
<dbReference type="GO" id="GO:0009432">
    <property type="term" value="P:SOS response"/>
    <property type="evidence" value="ECO:0007669"/>
    <property type="project" value="TreeGrafter"/>
</dbReference>
<dbReference type="GO" id="GO:0005524">
    <property type="term" value="F:ATP binding"/>
    <property type="evidence" value="ECO:0007669"/>
    <property type="project" value="UniProtKB-KW"/>
</dbReference>
<evidence type="ECO:0000256" key="6">
    <source>
        <dbReference type="ARBA" id="ARBA00022840"/>
    </source>
</evidence>
<feature type="domain" description="AAA+ ATPase" evidence="11">
    <location>
        <begin position="21"/>
        <end position="517"/>
    </location>
</feature>
<keyword evidence="6" id="KW-0067">ATP-binding</keyword>
<comment type="function">
    <text evidence="1 9">May be involved in recombinational repair of damaged DNA.</text>
</comment>
<dbReference type="Proteomes" id="UP000183508">
    <property type="component" value="Unassembled WGS sequence"/>
</dbReference>
<evidence type="ECO:0000256" key="1">
    <source>
        <dbReference type="ARBA" id="ARBA00003618"/>
    </source>
</evidence>
<dbReference type="PIRSF" id="PIRSF003128">
    <property type="entry name" value="RecN"/>
    <property type="match status" value="1"/>
</dbReference>
<dbReference type="Pfam" id="PF02463">
    <property type="entry name" value="SMC_N"/>
    <property type="match status" value="1"/>
</dbReference>
<evidence type="ECO:0000256" key="3">
    <source>
        <dbReference type="ARBA" id="ARBA00021315"/>
    </source>
</evidence>
<name>A0A1I7JYC0_9BACL</name>
<dbReference type="GO" id="GO:0006310">
    <property type="term" value="P:DNA recombination"/>
    <property type="evidence" value="ECO:0007669"/>
    <property type="project" value="InterPro"/>
</dbReference>
<reference evidence="13" key="1">
    <citation type="submission" date="2016-10" db="EMBL/GenBank/DDBJ databases">
        <authorList>
            <person name="Varghese N."/>
        </authorList>
    </citation>
    <scope>NUCLEOTIDE SEQUENCE [LARGE SCALE GENOMIC DNA]</scope>
    <source>
        <strain evidence="13">DSM 17980</strain>
    </source>
</reference>
<keyword evidence="4" id="KW-0547">Nucleotide-binding</keyword>
<evidence type="ECO:0000259" key="11">
    <source>
        <dbReference type="SMART" id="SM00382"/>
    </source>
</evidence>
<keyword evidence="7 9" id="KW-0234">DNA repair</keyword>
<evidence type="ECO:0000256" key="4">
    <source>
        <dbReference type="ARBA" id="ARBA00022741"/>
    </source>
</evidence>
<dbReference type="EMBL" id="FPBV01000012">
    <property type="protein sequence ID" value="SFU90157.1"/>
    <property type="molecule type" value="Genomic_DNA"/>
</dbReference>
<feature type="coiled-coil region" evidence="10">
    <location>
        <begin position="333"/>
        <end position="367"/>
    </location>
</feature>
<keyword evidence="13" id="KW-1185">Reference proteome</keyword>
<sequence>MLSELSIRGIALIDEAHLRLGPGLTVFTGETGAGKSILLDAIGLLLGGRASAELVRKGADSGRVEALFHLSDVVRPRVLERLSKWGIEAEEDLLISREVHAGGRSVCRINGHMATVQMLRELGSLLVQQHGQHEYHGLLQAEEQMRALDLYGNHQSLLAEVGQLYAEWSQLRRTLERMRMDEQERVRRIDMLRFQMEEIERVNPRPGEEEVLREQRRLLQHVDRVSASLQTAVAALMGGDRISSGAVALMAEAAREVAAAADFDPRMKDAAELLETAQVHAEEAAHAVRRFLDRLEADPAELERVEERLAQIRALERKYGATEADVLAYLQGIREEYNRLVNHEQETAELEARLADCERRLADACDRLHERRRETARRMAAEVQALLRTLSMPSARFEIAVNRQTTRSGTGFGADGADQVQFLFSANKGEELKPLQKVASGGELSRTLLAMKAALADVDEVDTLIFDEIDAGVSGQATLAIAEQMTRLAGRHQVLCVTHAAPIAAAAAEHFEIVKVETETHTLTQVSPLDQEGRIRELARLIGAGAADETAVAHARALLDRRVQS</sequence>
<dbReference type="OrthoDB" id="9806954at2"/>
<dbReference type="FunFam" id="3.40.50.300:FF:000319">
    <property type="entry name" value="DNA repair protein RecN"/>
    <property type="match status" value="1"/>
</dbReference>
<evidence type="ECO:0000256" key="2">
    <source>
        <dbReference type="ARBA" id="ARBA00009441"/>
    </source>
</evidence>
<dbReference type="SUPFAM" id="SSF52540">
    <property type="entry name" value="P-loop containing nucleoside triphosphate hydrolases"/>
    <property type="match status" value="1"/>
</dbReference>
<dbReference type="InterPro" id="IPR003395">
    <property type="entry name" value="RecF/RecN/SMC_N"/>
</dbReference>
<dbReference type="CDD" id="cd03241">
    <property type="entry name" value="ABC_RecN"/>
    <property type="match status" value="2"/>
</dbReference>
<dbReference type="eggNOG" id="COG0497">
    <property type="taxonomic scope" value="Bacteria"/>
</dbReference>